<dbReference type="InterPro" id="IPR001849">
    <property type="entry name" value="PH_domain"/>
</dbReference>
<feature type="compositionally biased region" description="Low complexity" evidence="1">
    <location>
        <begin position="142"/>
        <end position="152"/>
    </location>
</feature>
<accession>A0A9P0BA40</accession>
<dbReference type="InterPro" id="IPR011993">
    <property type="entry name" value="PH-like_dom_sf"/>
</dbReference>
<dbReference type="CDD" id="cd13324">
    <property type="entry name" value="PH_Gab-like"/>
    <property type="match status" value="1"/>
</dbReference>
<dbReference type="EMBL" id="OV121138">
    <property type="protein sequence ID" value="CAH0559967.1"/>
    <property type="molecule type" value="Genomic_DNA"/>
</dbReference>
<dbReference type="SUPFAM" id="SSF50729">
    <property type="entry name" value="PH domain-like"/>
    <property type="match status" value="1"/>
</dbReference>
<organism evidence="3 4">
    <name type="scientific">Brassicogethes aeneus</name>
    <name type="common">Rape pollen beetle</name>
    <name type="synonym">Meligethes aeneus</name>
    <dbReference type="NCBI Taxonomy" id="1431903"/>
    <lineage>
        <taxon>Eukaryota</taxon>
        <taxon>Metazoa</taxon>
        <taxon>Ecdysozoa</taxon>
        <taxon>Arthropoda</taxon>
        <taxon>Hexapoda</taxon>
        <taxon>Insecta</taxon>
        <taxon>Pterygota</taxon>
        <taxon>Neoptera</taxon>
        <taxon>Endopterygota</taxon>
        <taxon>Coleoptera</taxon>
        <taxon>Polyphaga</taxon>
        <taxon>Cucujiformia</taxon>
        <taxon>Nitidulidae</taxon>
        <taxon>Meligethinae</taxon>
        <taxon>Brassicogethes</taxon>
    </lineage>
</organism>
<name>A0A9P0BA40_BRAAE</name>
<sequence length="589" mass="66841">MAKNTQDVVYEGWLTKSPPTKRIFRARWRKRYFLLTNTGELPGQYILTYYADRHCRKQKGIINLDTCEQVDLGLKFQERKLKFDHVFDIKTPGRTYYLAAETEEEMQKWVDNICKVCGLKSSDDSNDIEIKEESQDGTLTRNNSTTTPVSPVSTNPYIPISECITGKSPIIDPKDFHKLLQYNIKNTPYINESQFNDSYDSSSHKQYMNYVNDTLDPRFYDSPRKLVPTDFSKRDYQNTSPLQSPTDTDSVFTDEDWVHNVSINTSTTSRPSESSNDIEVPAVQKYTKSSKNVVSAPPRPPKPSHIAPNSLPCYLNLTPTKSSKENIEVETNTSKTNKDVEKVIITDDMYDFPRSHNIDSDTLKSQVSRKHCYSNAAPSQIEGTVFSYDLPDPCDEAAKASCADDEEPASPHSQTSSKSAYSNLPSPLLAETMPPPKVNRGLKPKRKLSDSLSVSSAQDPPSPRANAPSVDRKLKPPTPLQERHARKTFHAEEDGRKIRAGPSPVPMLGRSHESLLSKPDAFYETMGKMHYLDLDLDSNNPDGTMRSRSFRESESDTVYKKVDFIQTEAFKKTRNNLEKERQEPVLFKK</sequence>
<keyword evidence="4" id="KW-1185">Reference proteome</keyword>
<gene>
    <name evidence="3" type="ORF">MELIAE_LOCUS9824</name>
</gene>
<feature type="compositionally biased region" description="Polar residues" evidence="1">
    <location>
        <begin position="411"/>
        <end position="425"/>
    </location>
</feature>
<dbReference type="OrthoDB" id="67516at2759"/>
<protein>
    <recommendedName>
        <fullName evidence="2">PH domain-containing protein</fullName>
    </recommendedName>
</protein>
<evidence type="ECO:0000256" key="1">
    <source>
        <dbReference type="SAM" id="MobiDB-lite"/>
    </source>
</evidence>
<evidence type="ECO:0000313" key="3">
    <source>
        <dbReference type="EMBL" id="CAH0559967.1"/>
    </source>
</evidence>
<dbReference type="Pfam" id="PF00169">
    <property type="entry name" value="PH"/>
    <property type="match status" value="1"/>
</dbReference>
<dbReference type="Gene3D" id="2.30.29.30">
    <property type="entry name" value="Pleckstrin-homology domain (PH domain)/Phosphotyrosine-binding domain (PTB)"/>
    <property type="match status" value="1"/>
</dbReference>
<feature type="region of interest" description="Disordered" evidence="1">
    <location>
        <begin position="398"/>
        <end position="510"/>
    </location>
</feature>
<feature type="region of interest" description="Disordered" evidence="1">
    <location>
        <begin position="289"/>
        <end position="310"/>
    </location>
</feature>
<dbReference type="InterPro" id="IPR046355">
    <property type="entry name" value="Gab1-4-like"/>
</dbReference>
<feature type="compositionally biased region" description="Polar residues" evidence="1">
    <location>
        <begin position="450"/>
        <end position="459"/>
    </location>
</feature>
<evidence type="ECO:0000259" key="2">
    <source>
        <dbReference type="PROSITE" id="PS50003"/>
    </source>
</evidence>
<feature type="region of interest" description="Disordered" evidence="1">
    <location>
        <begin position="132"/>
        <end position="152"/>
    </location>
</feature>
<dbReference type="PANTHER" id="PTHR45960:SF2">
    <property type="entry name" value="PROTEIN DAUGHTER OF SEVENLESS"/>
    <property type="match status" value="1"/>
</dbReference>
<dbReference type="Proteomes" id="UP001154078">
    <property type="component" value="Chromosome 7"/>
</dbReference>
<dbReference type="SMART" id="SM00233">
    <property type="entry name" value="PH"/>
    <property type="match status" value="1"/>
</dbReference>
<evidence type="ECO:0000313" key="4">
    <source>
        <dbReference type="Proteomes" id="UP001154078"/>
    </source>
</evidence>
<feature type="region of interest" description="Disordered" evidence="1">
    <location>
        <begin position="231"/>
        <end position="250"/>
    </location>
</feature>
<dbReference type="PROSITE" id="PS50003">
    <property type="entry name" value="PH_DOMAIN"/>
    <property type="match status" value="1"/>
</dbReference>
<dbReference type="GO" id="GO:0005737">
    <property type="term" value="C:cytoplasm"/>
    <property type="evidence" value="ECO:0007669"/>
    <property type="project" value="TreeGrafter"/>
</dbReference>
<reference evidence="3" key="1">
    <citation type="submission" date="2021-12" db="EMBL/GenBank/DDBJ databases">
        <authorList>
            <person name="King R."/>
        </authorList>
    </citation>
    <scope>NUCLEOTIDE SEQUENCE</scope>
</reference>
<feature type="domain" description="PH" evidence="2">
    <location>
        <begin position="7"/>
        <end position="118"/>
    </location>
</feature>
<dbReference type="PANTHER" id="PTHR45960">
    <property type="entry name" value="GRB2-ASSOCIATED-BINDING PROTEIN"/>
    <property type="match status" value="1"/>
</dbReference>
<feature type="compositionally biased region" description="Polar residues" evidence="1">
    <location>
        <begin position="237"/>
        <end position="250"/>
    </location>
</feature>
<dbReference type="AlphaFoldDB" id="A0A9P0BA40"/>
<dbReference type="GO" id="GO:0035591">
    <property type="term" value="F:signaling adaptor activity"/>
    <property type="evidence" value="ECO:0007669"/>
    <property type="project" value="TreeGrafter"/>
</dbReference>
<proteinExistence type="predicted"/>
<dbReference type="GO" id="GO:0007165">
    <property type="term" value="P:signal transduction"/>
    <property type="evidence" value="ECO:0007669"/>
    <property type="project" value="TreeGrafter"/>
</dbReference>